<evidence type="ECO:0000313" key="1">
    <source>
        <dbReference type="EMBL" id="GGC17733.1"/>
    </source>
</evidence>
<keyword evidence="2" id="KW-1185">Reference proteome</keyword>
<protein>
    <submittedName>
        <fullName evidence="1">Uncharacterized protein</fullName>
    </submittedName>
</protein>
<sequence>MLAKSPDECVDLLDVVDGEAIRAFAEAALRRDHVNGCETSPVVFLEGILADIGFERGLETCSPEKTVWRRGPVGVIISAAARSVSISLS</sequence>
<organism evidence="1 2">
    <name type="scientific">Marivita lacus</name>
    <dbReference type="NCBI Taxonomy" id="1323742"/>
    <lineage>
        <taxon>Bacteria</taxon>
        <taxon>Pseudomonadati</taxon>
        <taxon>Pseudomonadota</taxon>
        <taxon>Alphaproteobacteria</taxon>
        <taxon>Rhodobacterales</taxon>
        <taxon>Roseobacteraceae</taxon>
        <taxon>Marivita</taxon>
    </lineage>
</organism>
<name>A0ABQ1L4S4_9RHOB</name>
<accession>A0ABQ1L4S4</accession>
<evidence type="ECO:0000313" key="2">
    <source>
        <dbReference type="Proteomes" id="UP000645462"/>
    </source>
</evidence>
<comment type="caution">
    <text evidence="1">The sequence shown here is derived from an EMBL/GenBank/DDBJ whole genome shotgun (WGS) entry which is preliminary data.</text>
</comment>
<reference evidence="2" key="1">
    <citation type="journal article" date="2019" name="Int. J. Syst. Evol. Microbiol.">
        <title>The Global Catalogue of Microorganisms (GCM) 10K type strain sequencing project: providing services to taxonomists for standard genome sequencing and annotation.</title>
        <authorList>
            <consortium name="The Broad Institute Genomics Platform"/>
            <consortium name="The Broad Institute Genome Sequencing Center for Infectious Disease"/>
            <person name="Wu L."/>
            <person name="Ma J."/>
        </authorList>
    </citation>
    <scope>NUCLEOTIDE SEQUENCE [LARGE SCALE GENOMIC DNA]</scope>
    <source>
        <strain evidence="2">CGMCC 1.12478</strain>
    </source>
</reference>
<proteinExistence type="predicted"/>
<gene>
    <name evidence="1" type="ORF">GCM10011363_37880</name>
</gene>
<dbReference type="EMBL" id="BMFC01000013">
    <property type="protein sequence ID" value="GGC17733.1"/>
    <property type="molecule type" value="Genomic_DNA"/>
</dbReference>
<dbReference type="Proteomes" id="UP000645462">
    <property type="component" value="Unassembled WGS sequence"/>
</dbReference>